<evidence type="ECO:0000313" key="2">
    <source>
        <dbReference type="Proteomes" id="UP000034231"/>
    </source>
</evidence>
<gene>
    <name evidence="1" type="ORF">US68_C0008G0022</name>
</gene>
<dbReference type="AlphaFoldDB" id="A0A0G0I6I2"/>
<reference evidence="1 2" key="1">
    <citation type="journal article" date="2015" name="Nature">
        <title>rRNA introns, odd ribosomes, and small enigmatic genomes across a large radiation of phyla.</title>
        <authorList>
            <person name="Brown C.T."/>
            <person name="Hug L.A."/>
            <person name="Thomas B.C."/>
            <person name="Sharon I."/>
            <person name="Castelle C.J."/>
            <person name="Singh A."/>
            <person name="Wilkins M.J."/>
            <person name="Williams K.H."/>
            <person name="Banfield J.F."/>
        </authorList>
    </citation>
    <scope>NUCLEOTIDE SEQUENCE [LARGE SCALE GENOMIC DNA]</scope>
</reference>
<protein>
    <submittedName>
        <fullName evidence="1">Uncharacterized protein</fullName>
    </submittedName>
</protein>
<sequence length="106" mass="11638">MSFPNYEIESIVPNAKYGSSSYDETELLIENGKKKDARVLAYNDNPHTRVCLSGVDGVSVIPAEVIASRTKNSMLLIKPGSTANISFVTSETRVRHELVIVTRPLS</sequence>
<name>A0A0G0I6I2_9BACT</name>
<dbReference type="Proteomes" id="UP000034231">
    <property type="component" value="Unassembled WGS sequence"/>
</dbReference>
<comment type="caution">
    <text evidence="1">The sequence shown here is derived from an EMBL/GenBank/DDBJ whole genome shotgun (WGS) entry which is preliminary data.</text>
</comment>
<organism evidence="1 2">
    <name type="scientific">Candidatus Shapirobacteria bacterium GW2011_GWE1_38_10</name>
    <dbReference type="NCBI Taxonomy" id="1618488"/>
    <lineage>
        <taxon>Bacteria</taxon>
        <taxon>Candidatus Shapironibacteriota</taxon>
    </lineage>
</organism>
<evidence type="ECO:0000313" key="1">
    <source>
        <dbReference type="EMBL" id="KKQ50137.1"/>
    </source>
</evidence>
<accession>A0A0G0I6I2</accession>
<dbReference type="EMBL" id="LBTX01000008">
    <property type="protein sequence ID" value="KKQ50137.1"/>
    <property type="molecule type" value="Genomic_DNA"/>
</dbReference>
<proteinExistence type="predicted"/>